<dbReference type="EMBL" id="MN740907">
    <property type="protein sequence ID" value="QHU17452.1"/>
    <property type="molecule type" value="Genomic_DNA"/>
</dbReference>
<dbReference type="CDD" id="cd02440">
    <property type="entry name" value="AdoMet_MTases"/>
    <property type="match status" value="1"/>
</dbReference>
<reference evidence="1" key="1">
    <citation type="journal article" date="2020" name="Nature">
        <title>Giant virus diversity and host interactions through global metagenomics.</title>
        <authorList>
            <person name="Schulz F."/>
            <person name="Roux S."/>
            <person name="Paez-Espino D."/>
            <person name="Jungbluth S."/>
            <person name="Walsh D.A."/>
            <person name="Denef V.J."/>
            <person name="McMahon K.D."/>
            <person name="Konstantinidis K.T."/>
            <person name="Eloe-Fadrosh E.A."/>
            <person name="Kyrpides N.C."/>
            <person name="Woyke T."/>
        </authorList>
    </citation>
    <scope>NUCLEOTIDE SEQUENCE</scope>
    <source>
        <strain evidence="1">GVMAG-S-3300012000-57</strain>
    </source>
</reference>
<protein>
    <recommendedName>
        <fullName evidence="2">Methyltransferase</fullName>
    </recommendedName>
</protein>
<dbReference type="SUPFAM" id="SSF53335">
    <property type="entry name" value="S-adenosyl-L-methionine-dependent methyltransferases"/>
    <property type="match status" value="1"/>
</dbReference>
<evidence type="ECO:0008006" key="2">
    <source>
        <dbReference type="Google" id="ProtNLM"/>
    </source>
</evidence>
<dbReference type="AlphaFoldDB" id="A0A6C0KHI9"/>
<sequence>MKFITEKQFVGLFENDNPTYKSFSRFLKGAQVKSAKQLVPLMEYIQGKDITTTDLKLLYENLVQKNEYLGRFYKVSMNVLNEDKKIELKIDDEPMKSNAINNDHAVHYKNVIRNMHYMDILKKTKSGIENNPTFLQVLSDLYLHAIIDYKILTPSAIHYMREGRLGSVFSFFYFRASIMNPLVPYSLGHGILRGERVFTPTLGWSSYCYGFLECPHVLEYVGTDVIPGVCKKTLEFAEKYYPEKKTTIFCEPSENLMLDARFRRKYGDYFDVVFFSPPYYRLEMYAGENQSTEKYKTYSAWLENYWRKTVELCYYVLKPGGKMAYILSGYGSENTKGEYDLLGDMNKIAKAVFEAKRLQVLPMYNKNVHVTTHRETAEKIVVFVK</sequence>
<dbReference type="Gene3D" id="3.40.50.150">
    <property type="entry name" value="Vaccinia Virus protein VP39"/>
    <property type="match status" value="1"/>
</dbReference>
<dbReference type="InterPro" id="IPR029063">
    <property type="entry name" value="SAM-dependent_MTases_sf"/>
</dbReference>
<accession>A0A6C0KHI9</accession>
<proteinExistence type="predicted"/>
<name>A0A6C0KHI9_9ZZZZ</name>
<evidence type="ECO:0000313" key="1">
    <source>
        <dbReference type="EMBL" id="QHU17452.1"/>
    </source>
</evidence>
<organism evidence="1">
    <name type="scientific">viral metagenome</name>
    <dbReference type="NCBI Taxonomy" id="1070528"/>
    <lineage>
        <taxon>unclassified sequences</taxon>
        <taxon>metagenomes</taxon>
        <taxon>organismal metagenomes</taxon>
    </lineage>
</organism>